<evidence type="ECO:0000256" key="6">
    <source>
        <dbReference type="ARBA" id="ARBA00023125"/>
    </source>
</evidence>
<evidence type="ECO:0000256" key="9">
    <source>
        <dbReference type="ARBA" id="ARBA00023242"/>
    </source>
</evidence>
<keyword evidence="7 11" id="KW-0371">Homeobox</keyword>
<evidence type="ECO:0000256" key="10">
    <source>
        <dbReference type="ARBA" id="ARBA00038351"/>
    </source>
</evidence>
<feature type="domain" description="Homeobox" evidence="14">
    <location>
        <begin position="113"/>
        <end position="173"/>
    </location>
</feature>
<dbReference type="InterPro" id="IPR001356">
    <property type="entry name" value="HD"/>
</dbReference>
<keyword evidence="15" id="KW-1185">Reference proteome</keyword>
<dbReference type="GO" id="GO:0007399">
    <property type="term" value="P:nervous system development"/>
    <property type="evidence" value="ECO:0007669"/>
    <property type="project" value="UniProtKB-KW"/>
</dbReference>
<evidence type="ECO:0000256" key="3">
    <source>
        <dbReference type="ARBA" id="ARBA00022782"/>
    </source>
</evidence>
<keyword evidence="3" id="KW-0221">Differentiation</keyword>
<name>A0A1S3K4Q3_LINAN</name>
<evidence type="ECO:0000256" key="7">
    <source>
        <dbReference type="ARBA" id="ARBA00023155"/>
    </source>
</evidence>
<dbReference type="InterPro" id="IPR017970">
    <property type="entry name" value="Homeobox_CS"/>
</dbReference>
<dbReference type="FunFam" id="1.10.10.60:FF:000057">
    <property type="entry name" value="Short stature homeobox 2"/>
    <property type="match status" value="1"/>
</dbReference>
<dbReference type="KEGG" id="lak:106178806"/>
<dbReference type="PANTHER" id="PTHR46799:SF1">
    <property type="entry name" value="HOMEOBOX PROTEIN UNC-4 HOMOLOG"/>
    <property type="match status" value="1"/>
</dbReference>
<dbReference type="Proteomes" id="UP000085678">
    <property type="component" value="Unplaced"/>
</dbReference>
<feature type="DNA-binding region" description="Homeobox" evidence="11">
    <location>
        <begin position="115"/>
        <end position="174"/>
    </location>
</feature>
<feature type="compositionally biased region" description="Basic and acidic residues" evidence="13">
    <location>
        <begin position="95"/>
        <end position="112"/>
    </location>
</feature>
<feature type="region of interest" description="Disordered" evidence="13">
    <location>
        <begin position="169"/>
        <end position="236"/>
    </location>
</feature>
<evidence type="ECO:0000256" key="5">
    <source>
        <dbReference type="ARBA" id="ARBA00023015"/>
    </source>
</evidence>
<proteinExistence type="inferred from homology"/>
<dbReference type="SUPFAM" id="SSF46689">
    <property type="entry name" value="Homeodomain-like"/>
    <property type="match status" value="1"/>
</dbReference>
<dbReference type="Gene3D" id="1.10.10.60">
    <property type="entry name" value="Homeodomain-like"/>
    <property type="match status" value="1"/>
</dbReference>
<feature type="region of interest" description="Disordered" evidence="13">
    <location>
        <begin position="354"/>
        <end position="408"/>
    </location>
</feature>
<evidence type="ECO:0000256" key="12">
    <source>
        <dbReference type="RuleBase" id="RU000682"/>
    </source>
</evidence>
<evidence type="ECO:0000313" key="16">
    <source>
        <dbReference type="RefSeq" id="XP_013417610.1"/>
    </source>
</evidence>
<keyword evidence="4" id="KW-0524">Neurogenesis</keyword>
<gene>
    <name evidence="16" type="primary">LOC106178806</name>
</gene>
<keyword evidence="9 11" id="KW-0539">Nucleus</keyword>
<keyword evidence="8" id="KW-0804">Transcription</keyword>
<dbReference type="SMART" id="SM00389">
    <property type="entry name" value="HOX"/>
    <property type="match status" value="1"/>
</dbReference>
<sequence>MLSYFPNAAAVSSVTGKMENRVFGNSPAAHLGRGIGFTPFSQHSYPTPLPACGPYGYEFPGGNLGHSSFSMESLLPRGQGSPTSLTPGSRISSHHSPDPGSDLKDGEKDDCHPKRRRTRTNFTGWQLEELERAFQDSHYPDVFMREALALRLDLVESRVQVWFQNRRAKWRKREHTKKGPGRPAHNAHPQTCSGEPIDPEEVQRREQERLEKKRRKQEERKKRIEEKKRVLGSSKCGLSRDSDVLLSQSQDVDSRIDDSEDAIDVVGDNSDGDASRASEEPSSHDENSNRVLTFRSAFSIDCLLEAPKVPRGRRPNSKYPRVQASKSMNPFSLGMVPLYPINQPVGFMVEQIPENEESERLSEARSPQNVRVEPETHNGTEPENNEFAVLDYSVVSEPDSEMPQKQNQ</sequence>
<keyword evidence="6 11" id="KW-0238">DNA-binding</keyword>
<evidence type="ECO:0000256" key="1">
    <source>
        <dbReference type="ARBA" id="ARBA00004123"/>
    </source>
</evidence>
<dbReference type="RefSeq" id="XP_013417610.1">
    <property type="nucleotide sequence ID" value="XM_013562156.1"/>
</dbReference>
<evidence type="ECO:0000313" key="15">
    <source>
        <dbReference type="Proteomes" id="UP000085678"/>
    </source>
</evidence>
<dbReference type="PROSITE" id="PS00027">
    <property type="entry name" value="HOMEOBOX_1"/>
    <property type="match status" value="1"/>
</dbReference>
<dbReference type="GO" id="GO:1990837">
    <property type="term" value="F:sequence-specific double-stranded DNA binding"/>
    <property type="evidence" value="ECO:0007669"/>
    <property type="project" value="TreeGrafter"/>
</dbReference>
<protein>
    <submittedName>
        <fullName evidence="16">Homeobox protein unc-4 homolog</fullName>
    </submittedName>
</protein>
<accession>A0A1S3K4Q3</accession>
<dbReference type="GO" id="GO:0005634">
    <property type="term" value="C:nucleus"/>
    <property type="evidence" value="ECO:0007669"/>
    <property type="project" value="UniProtKB-SubCell"/>
</dbReference>
<evidence type="ECO:0000256" key="2">
    <source>
        <dbReference type="ARBA" id="ARBA00022473"/>
    </source>
</evidence>
<dbReference type="CDD" id="cd00086">
    <property type="entry name" value="homeodomain"/>
    <property type="match status" value="1"/>
</dbReference>
<evidence type="ECO:0000256" key="13">
    <source>
        <dbReference type="SAM" id="MobiDB-lite"/>
    </source>
</evidence>
<reference evidence="16" key="1">
    <citation type="submission" date="2025-08" db="UniProtKB">
        <authorList>
            <consortium name="RefSeq"/>
        </authorList>
    </citation>
    <scope>IDENTIFICATION</scope>
    <source>
        <tissue evidence="16">Gonads</tissue>
    </source>
</reference>
<evidence type="ECO:0000256" key="11">
    <source>
        <dbReference type="PROSITE-ProRule" id="PRU00108"/>
    </source>
</evidence>
<comment type="subcellular location">
    <subcellularLocation>
        <location evidence="1 11 12">Nucleus</location>
    </subcellularLocation>
</comment>
<keyword evidence="5" id="KW-0805">Transcription regulation</keyword>
<feature type="compositionally biased region" description="Basic and acidic residues" evidence="13">
    <location>
        <begin position="201"/>
        <end position="229"/>
    </location>
</feature>
<dbReference type="AlphaFoldDB" id="A0A1S3K4Q3"/>
<evidence type="ECO:0000256" key="4">
    <source>
        <dbReference type="ARBA" id="ARBA00022902"/>
    </source>
</evidence>
<comment type="similarity">
    <text evidence="10">Belongs to the paired homeobox family. Unc-4 subfamily.</text>
</comment>
<dbReference type="GO" id="GO:0000981">
    <property type="term" value="F:DNA-binding transcription factor activity, RNA polymerase II-specific"/>
    <property type="evidence" value="ECO:0007669"/>
    <property type="project" value="InterPro"/>
</dbReference>
<feature type="compositionally biased region" description="Basic and acidic residues" evidence="13">
    <location>
        <begin position="273"/>
        <end position="288"/>
    </location>
</feature>
<dbReference type="STRING" id="7574.A0A1S3K4Q3"/>
<feature type="compositionally biased region" description="Polar residues" evidence="13">
    <location>
        <begin position="80"/>
        <end position="91"/>
    </location>
</feature>
<dbReference type="GeneID" id="106178806"/>
<dbReference type="OrthoDB" id="6159439at2759"/>
<dbReference type="InParanoid" id="A0A1S3K4Q3"/>
<feature type="region of interest" description="Disordered" evidence="13">
    <location>
        <begin position="68"/>
        <end position="117"/>
    </location>
</feature>
<feature type="compositionally biased region" description="Basic residues" evidence="13">
    <location>
        <begin position="169"/>
        <end position="180"/>
    </location>
</feature>
<dbReference type="PROSITE" id="PS50071">
    <property type="entry name" value="HOMEOBOX_2"/>
    <property type="match status" value="1"/>
</dbReference>
<dbReference type="GO" id="GO:0030154">
    <property type="term" value="P:cell differentiation"/>
    <property type="evidence" value="ECO:0007669"/>
    <property type="project" value="UniProtKB-KW"/>
</dbReference>
<dbReference type="PANTHER" id="PTHR46799">
    <property type="entry name" value="HOMEOBOX PROTEIN UNC-4 HOMOLOG"/>
    <property type="match status" value="1"/>
</dbReference>
<feature type="region of interest" description="Disordered" evidence="13">
    <location>
        <begin position="249"/>
        <end position="290"/>
    </location>
</feature>
<keyword evidence="2" id="KW-0217">Developmental protein</keyword>
<dbReference type="Pfam" id="PF00046">
    <property type="entry name" value="Homeodomain"/>
    <property type="match status" value="1"/>
</dbReference>
<dbReference type="InterPro" id="IPR009057">
    <property type="entry name" value="Homeodomain-like_sf"/>
</dbReference>
<evidence type="ECO:0000259" key="14">
    <source>
        <dbReference type="PROSITE" id="PS50071"/>
    </source>
</evidence>
<evidence type="ECO:0000256" key="8">
    <source>
        <dbReference type="ARBA" id="ARBA00023163"/>
    </source>
</evidence>
<organism evidence="15 16">
    <name type="scientific">Lingula anatina</name>
    <name type="common">Brachiopod</name>
    <name type="synonym">Lingula unguis</name>
    <dbReference type="NCBI Taxonomy" id="7574"/>
    <lineage>
        <taxon>Eukaryota</taxon>
        <taxon>Metazoa</taxon>
        <taxon>Spiralia</taxon>
        <taxon>Lophotrochozoa</taxon>
        <taxon>Brachiopoda</taxon>
        <taxon>Linguliformea</taxon>
        <taxon>Lingulata</taxon>
        <taxon>Lingulida</taxon>
        <taxon>Linguloidea</taxon>
        <taxon>Lingulidae</taxon>
        <taxon>Lingula</taxon>
    </lineage>
</organism>